<dbReference type="InterPro" id="IPR047717">
    <property type="entry name" value="CC_star_Cory"/>
</dbReference>
<accession>A0A1I0D8V2</accession>
<dbReference type="EMBL" id="FOHE01000008">
    <property type="protein sequence ID" value="SET27967.1"/>
    <property type="molecule type" value="Genomic_DNA"/>
</dbReference>
<protein>
    <recommendedName>
        <fullName evidence="3">DNA helicase</fullName>
    </recommendedName>
</protein>
<name>A0A1I0D8V2_9BACI</name>
<dbReference type="InterPro" id="IPR058303">
    <property type="entry name" value="DUF7990"/>
</dbReference>
<gene>
    <name evidence="1" type="ORF">SAMN05216389_10844</name>
</gene>
<organism evidence="1 2">
    <name type="scientific">Oceanobacillus limi</name>
    <dbReference type="NCBI Taxonomy" id="930131"/>
    <lineage>
        <taxon>Bacteria</taxon>
        <taxon>Bacillati</taxon>
        <taxon>Bacillota</taxon>
        <taxon>Bacilli</taxon>
        <taxon>Bacillales</taxon>
        <taxon>Bacillaceae</taxon>
        <taxon>Oceanobacillus</taxon>
    </lineage>
</organism>
<keyword evidence="2" id="KW-1185">Reference proteome</keyword>
<evidence type="ECO:0008006" key="3">
    <source>
        <dbReference type="Google" id="ProtNLM"/>
    </source>
</evidence>
<dbReference type="Pfam" id="PF25952">
    <property type="entry name" value="DUF7990"/>
    <property type="match status" value="1"/>
</dbReference>
<dbReference type="AlphaFoldDB" id="A0A1I0D8V2"/>
<sequence>MNRVIEMEKGSMDNVIPFLLPIGGDWMLDKVKKLIDYYEEVLRMPHRQEIARELRNEDDLFLLLLYSEMIGIPNPVYYYTLELYPYMIEKFHDWHLRMGMENSPLSGIRCC</sequence>
<dbReference type="Proteomes" id="UP000198618">
    <property type="component" value="Unassembled WGS sequence"/>
</dbReference>
<reference evidence="1 2" key="1">
    <citation type="submission" date="2016-10" db="EMBL/GenBank/DDBJ databases">
        <authorList>
            <person name="de Groot N.N."/>
        </authorList>
    </citation>
    <scope>NUCLEOTIDE SEQUENCE [LARGE SCALE GENOMIC DNA]</scope>
    <source>
        <strain evidence="1 2">IBRC-M 10780</strain>
    </source>
</reference>
<dbReference type="NCBIfam" id="NF041419">
    <property type="entry name" value="CC_star_Cory"/>
    <property type="match status" value="1"/>
</dbReference>
<proteinExistence type="predicted"/>
<evidence type="ECO:0000313" key="2">
    <source>
        <dbReference type="Proteomes" id="UP000198618"/>
    </source>
</evidence>
<evidence type="ECO:0000313" key="1">
    <source>
        <dbReference type="EMBL" id="SET27967.1"/>
    </source>
</evidence>
<dbReference type="STRING" id="930131.SAMN05216389_10844"/>